<feature type="domain" description="Major facilitator superfamily (MFS) profile" evidence="9">
    <location>
        <begin position="18"/>
        <end position="534"/>
    </location>
</feature>
<dbReference type="PANTHER" id="PTHR42718">
    <property type="entry name" value="MAJOR FACILITATOR SUPERFAMILY MULTIDRUG TRANSPORTER MFSC"/>
    <property type="match status" value="1"/>
</dbReference>
<dbReference type="InterPro" id="IPR005829">
    <property type="entry name" value="Sugar_transporter_CS"/>
</dbReference>
<dbReference type="GO" id="GO:0022857">
    <property type="term" value="F:transmembrane transporter activity"/>
    <property type="evidence" value="ECO:0007669"/>
    <property type="project" value="InterPro"/>
</dbReference>
<dbReference type="RefSeq" id="WP_079348322.1">
    <property type="nucleotide sequence ID" value="NZ_MVAB01000001.1"/>
</dbReference>
<evidence type="ECO:0000256" key="1">
    <source>
        <dbReference type="ARBA" id="ARBA00004651"/>
    </source>
</evidence>
<keyword evidence="7 8" id="KW-0472">Membrane</keyword>
<dbReference type="SUPFAM" id="SSF103473">
    <property type="entry name" value="MFS general substrate transporter"/>
    <property type="match status" value="1"/>
</dbReference>
<dbReference type="InterPro" id="IPR036259">
    <property type="entry name" value="MFS_trans_sf"/>
</dbReference>
<keyword evidence="4" id="KW-1003">Cell membrane</keyword>
<dbReference type="InterPro" id="IPR004638">
    <property type="entry name" value="EmrB-like"/>
</dbReference>
<dbReference type="GO" id="GO:0005886">
    <property type="term" value="C:plasma membrane"/>
    <property type="evidence" value="ECO:0007669"/>
    <property type="project" value="UniProtKB-SubCell"/>
</dbReference>
<keyword evidence="6 8" id="KW-1133">Transmembrane helix</keyword>
<feature type="transmembrane region" description="Helical" evidence="8">
    <location>
        <begin position="84"/>
        <end position="102"/>
    </location>
</feature>
<feature type="transmembrane region" description="Helical" evidence="8">
    <location>
        <begin position="204"/>
        <end position="224"/>
    </location>
</feature>
<dbReference type="AlphaFoldDB" id="A0A1V4DJW0"/>
<evidence type="ECO:0000259" key="9">
    <source>
        <dbReference type="PROSITE" id="PS50850"/>
    </source>
</evidence>
<evidence type="ECO:0000256" key="3">
    <source>
        <dbReference type="ARBA" id="ARBA00022448"/>
    </source>
</evidence>
<keyword evidence="3" id="KW-0813">Transport</keyword>
<feature type="transmembrane region" description="Helical" evidence="8">
    <location>
        <begin position="16"/>
        <end position="44"/>
    </location>
</feature>
<name>A0A1V4DJW0_9ENTE</name>
<feature type="transmembrane region" description="Helical" evidence="8">
    <location>
        <begin position="244"/>
        <end position="266"/>
    </location>
</feature>
<dbReference type="Gene3D" id="1.20.1250.20">
    <property type="entry name" value="MFS general substrate transporter like domains"/>
    <property type="match status" value="1"/>
</dbReference>
<comment type="caution">
    <text evidence="10">The sequence shown here is derived from an EMBL/GenBank/DDBJ whole genome shotgun (WGS) entry which is preliminary data.</text>
</comment>
<dbReference type="PROSITE" id="PS50850">
    <property type="entry name" value="MFS"/>
    <property type="match status" value="1"/>
</dbReference>
<evidence type="ECO:0000313" key="10">
    <source>
        <dbReference type="EMBL" id="OPF88761.1"/>
    </source>
</evidence>
<gene>
    <name evidence="10" type="ORF">BW731_11580</name>
</gene>
<evidence type="ECO:0000256" key="4">
    <source>
        <dbReference type="ARBA" id="ARBA00022475"/>
    </source>
</evidence>
<dbReference type="InterPro" id="IPR011701">
    <property type="entry name" value="MFS"/>
</dbReference>
<accession>A0A1V4DJW0</accession>
<dbReference type="Proteomes" id="UP000189970">
    <property type="component" value="Unassembled WGS sequence"/>
</dbReference>
<feature type="transmembrane region" description="Helical" evidence="8">
    <location>
        <begin position="114"/>
        <end position="134"/>
    </location>
</feature>
<reference evidence="10 11" key="1">
    <citation type="submission" date="2017-02" db="EMBL/GenBank/DDBJ databases">
        <title>Vagococcus cremeus sp. nov., isolated from the small intestine of a marten, Martes flavigula.</title>
        <authorList>
            <person name="Tak E.J."/>
            <person name="Bae J.-W."/>
        </authorList>
    </citation>
    <scope>NUCLEOTIDE SEQUENCE [LARGE SCALE GENOMIC DNA]</scope>
    <source>
        <strain evidence="10 11">D7T301</strain>
    </source>
</reference>
<dbReference type="PANTHER" id="PTHR42718:SF9">
    <property type="entry name" value="MAJOR FACILITATOR SUPERFAMILY MULTIDRUG TRANSPORTER MFSC"/>
    <property type="match status" value="1"/>
</dbReference>
<dbReference type="EMBL" id="MVAB01000001">
    <property type="protein sequence ID" value="OPF88761.1"/>
    <property type="molecule type" value="Genomic_DNA"/>
</dbReference>
<proteinExistence type="inferred from homology"/>
<protein>
    <submittedName>
        <fullName evidence="10">MFS transporter</fullName>
    </submittedName>
</protein>
<feature type="transmembrane region" description="Helical" evidence="8">
    <location>
        <begin position="352"/>
        <end position="369"/>
    </location>
</feature>
<dbReference type="InterPro" id="IPR020846">
    <property type="entry name" value="MFS_dom"/>
</dbReference>
<comment type="similarity">
    <text evidence="2">Belongs to the major facilitator superfamily. EmrB family.</text>
</comment>
<evidence type="ECO:0000313" key="11">
    <source>
        <dbReference type="Proteomes" id="UP000189970"/>
    </source>
</evidence>
<feature type="transmembrane region" description="Helical" evidence="8">
    <location>
        <begin position="508"/>
        <end position="530"/>
    </location>
</feature>
<feature type="transmembrane region" description="Helical" evidence="8">
    <location>
        <begin position="56"/>
        <end position="72"/>
    </location>
</feature>
<feature type="transmembrane region" description="Helical" evidence="8">
    <location>
        <begin position="287"/>
        <end position="312"/>
    </location>
</feature>
<dbReference type="Pfam" id="PF07690">
    <property type="entry name" value="MFS_1"/>
    <property type="match status" value="1"/>
</dbReference>
<feature type="transmembrane region" description="Helical" evidence="8">
    <location>
        <begin position="172"/>
        <end position="192"/>
    </location>
</feature>
<evidence type="ECO:0000256" key="5">
    <source>
        <dbReference type="ARBA" id="ARBA00022692"/>
    </source>
</evidence>
<dbReference type="PROSITE" id="PS00216">
    <property type="entry name" value="SUGAR_TRANSPORT_1"/>
    <property type="match status" value="1"/>
</dbReference>
<feature type="transmembrane region" description="Helical" evidence="8">
    <location>
        <begin position="425"/>
        <end position="442"/>
    </location>
</feature>
<evidence type="ECO:0000256" key="2">
    <source>
        <dbReference type="ARBA" id="ARBA00008537"/>
    </source>
</evidence>
<dbReference type="NCBIfam" id="TIGR00711">
    <property type="entry name" value="efflux_EmrB"/>
    <property type="match status" value="1"/>
</dbReference>
<evidence type="ECO:0000256" key="7">
    <source>
        <dbReference type="ARBA" id="ARBA00023136"/>
    </source>
</evidence>
<evidence type="ECO:0000256" key="6">
    <source>
        <dbReference type="ARBA" id="ARBA00022989"/>
    </source>
</evidence>
<feature type="transmembrane region" description="Helical" evidence="8">
    <location>
        <begin position="141"/>
        <end position="160"/>
    </location>
</feature>
<dbReference type="Gene3D" id="1.20.1720.10">
    <property type="entry name" value="Multidrug resistance protein D"/>
    <property type="match status" value="1"/>
</dbReference>
<sequence>MTDTTAVQPKTVKHKWWALAILALSVSLVVIDGTIVNVSIPVIMKDLKLSFTDAEWIITLYSLIFSSLLITMGRIADNFGRKKMLIIGIAIFLVGSIMASFSKDITFMLAARSIQGLGGATVLPTTLSAVNSLFFGKDRIVAFAVWGSVISGMAAIGPLLGGYFTTYMTWHWIFWINLPIGLFIILASLKYLPETYGEKMTSGFDFIGFILSTIGLILLVFGIIEGRNYGWWHVKGDHPTLFNLSIIPTLLVVGALFFALFLVWEAHLIKNKKSHLLDLSLFRFKSFSLGNTIAGIVAIGESGLLFLLPLFLQNILTLSPIKSGAILAMMGLGAFLAGGMASFIVEKTSASFVVSLGLFLETLGFFGFFKTVDPNNGLTWIIVWLVVYGIGLGFASAQLTSIVLKDVPPAQSGQGSSIQSTVRQIGSALGIAIIGTIFGLQLQHDIPHTLDNVGLPTQVQKSLESSVIGSAGSSIRVLKQSNPEELHLTKDIQNDIVKKLDNNFTNSVVKTIGIASIIMLISFVLTFGLYKRKNNATK</sequence>
<keyword evidence="5 8" id="KW-0812">Transmembrane</keyword>
<dbReference type="PRINTS" id="PR01036">
    <property type="entry name" value="TCRTETB"/>
</dbReference>
<comment type="subcellular location">
    <subcellularLocation>
        <location evidence="1">Cell membrane</location>
        <topology evidence="1">Multi-pass membrane protein</topology>
    </subcellularLocation>
</comment>
<organism evidence="10 11">
    <name type="scientific">Vagococcus martis</name>
    <dbReference type="NCBI Taxonomy" id="1768210"/>
    <lineage>
        <taxon>Bacteria</taxon>
        <taxon>Bacillati</taxon>
        <taxon>Bacillota</taxon>
        <taxon>Bacilli</taxon>
        <taxon>Lactobacillales</taxon>
        <taxon>Enterococcaceae</taxon>
        <taxon>Vagococcus</taxon>
    </lineage>
</organism>
<evidence type="ECO:0000256" key="8">
    <source>
        <dbReference type="SAM" id="Phobius"/>
    </source>
</evidence>
<dbReference type="CDD" id="cd17321">
    <property type="entry name" value="MFS_MMR_MDR_like"/>
    <property type="match status" value="1"/>
</dbReference>
<feature type="transmembrane region" description="Helical" evidence="8">
    <location>
        <begin position="324"/>
        <end position="345"/>
    </location>
</feature>
<keyword evidence="11" id="KW-1185">Reference proteome</keyword>
<feature type="transmembrane region" description="Helical" evidence="8">
    <location>
        <begin position="381"/>
        <end position="404"/>
    </location>
</feature>